<evidence type="ECO:0000256" key="4">
    <source>
        <dbReference type="ARBA" id="ARBA00009667"/>
    </source>
</evidence>
<dbReference type="EC" id="5.3.1.16" evidence="5 12"/>
<gene>
    <name evidence="15" type="primary">hisA_1</name>
    <name evidence="12" type="synonym">hisA</name>
    <name evidence="15" type="ORF">NEOCIP111885_01906</name>
</gene>
<dbReference type="GO" id="GO:0003949">
    <property type="term" value="F:1-(5-phosphoribosyl)-5-[(5-phosphoribosylamino)methylideneamino]imidazole-4-carboxamide isomerase activity"/>
    <property type="evidence" value="ECO:0007669"/>
    <property type="project" value="UniProtKB-UniRule"/>
</dbReference>
<comment type="caution">
    <text evidence="15">The sequence shown here is derived from an EMBL/GenBank/DDBJ whole genome shotgun (WGS) entry which is preliminary data.</text>
</comment>
<dbReference type="InterPro" id="IPR006063">
    <property type="entry name" value="HisA_bact_arch"/>
</dbReference>
<dbReference type="GO" id="GO:0005737">
    <property type="term" value="C:cytoplasm"/>
    <property type="evidence" value="ECO:0007669"/>
    <property type="project" value="UniProtKB-SubCell"/>
</dbReference>
<comment type="catalytic activity">
    <reaction evidence="1 12 14">
        <text>1-(5-phospho-beta-D-ribosyl)-5-[(5-phospho-beta-D-ribosylamino)methylideneamino]imidazole-4-carboxamide = 5-[(5-phospho-1-deoxy-D-ribulos-1-ylimino)methylamino]-1-(5-phospho-beta-D-ribosyl)imidazole-4-carboxamide</text>
        <dbReference type="Rhea" id="RHEA:15469"/>
        <dbReference type="ChEBI" id="CHEBI:58435"/>
        <dbReference type="ChEBI" id="CHEBI:58525"/>
        <dbReference type="EC" id="5.3.1.16"/>
    </reaction>
</comment>
<protein>
    <recommendedName>
        <fullName evidence="6 12">1-(5-phosphoribosyl)-5-[(5-phosphoribosylamino)methylideneamino] imidazole-4-carboxamide isomerase</fullName>
        <ecNumber evidence="5 12">5.3.1.16</ecNumber>
    </recommendedName>
    <alternativeName>
        <fullName evidence="11 12">Phosphoribosylformimino-5-aminoimidazole carboxamide ribotide isomerase</fullName>
    </alternativeName>
</protein>
<dbReference type="FunFam" id="3.20.20.70:FF:000009">
    <property type="entry name" value="1-(5-phosphoribosyl)-5-[(5-phosphoribosylamino)methylideneamino] imidazole-4-carboxamide isomerase"/>
    <property type="match status" value="1"/>
</dbReference>
<dbReference type="Proteomes" id="UP000789845">
    <property type="component" value="Unassembled WGS sequence"/>
</dbReference>
<evidence type="ECO:0000256" key="9">
    <source>
        <dbReference type="ARBA" id="ARBA00023102"/>
    </source>
</evidence>
<dbReference type="InterPro" id="IPR013785">
    <property type="entry name" value="Aldolase_TIM"/>
</dbReference>
<evidence type="ECO:0000256" key="1">
    <source>
        <dbReference type="ARBA" id="ARBA00000901"/>
    </source>
</evidence>
<dbReference type="GO" id="GO:0000162">
    <property type="term" value="P:L-tryptophan biosynthetic process"/>
    <property type="evidence" value="ECO:0007669"/>
    <property type="project" value="TreeGrafter"/>
</dbReference>
<dbReference type="HAMAP" id="MF_01014">
    <property type="entry name" value="HisA"/>
    <property type="match status" value="1"/>
</dbReference>
<accession>A0A9C7G960</accession>
<dbReference type="NCBIfam" id="TIGR00007">
    <property type="entry name" value="1-(5-phosphoribosyl)-5-[(5-phosphoribosylamino)methylideneamino]imidazole-4-carboxamide isomerase"/>
    <property type="match status" value="1"/>
</dbReference>
<evidence type="ECO:0000256" key="3">
    <source>
        <dbReference type="ARBA" id="ARBA00005133"/>
    </source>
</evidence>
<comment type="pathway">
    <text evidence="3 12 14">Amino-acid biosynthesis; L-histidine biosynthesis; L-histidine from 5-phospho-alpha-D-ribose 1-diphosphate: step 4/9.</text>
</comment>
<evidence type="ECO:0000256" key="14">
    <source>
        <dbReference type="RuleBase" id="RU003658"/>
    </source>
</evidence>
<evidence type="ECO:0000313" key="15">
    <source>
        <dbReference type="EMBL" id="CAG9608214.1"/>
    </source>
</evidence>
<dbReference type="CDD" id="cd04732">
    <property type="entry name" value="HisA"/>
    <property type="match status" value="1"/>
</dbReference>
<keyword evidence="8 12" id="KW-0028">Amino-acid biosynthesis</keyword>
<dbReference type="EMBL" id="CAKJTG010000009">
    <property type="protein sequence ID" value="CAG9608214.1"/>
    <property type="molecule type" value="Genomic_DNA"/>
</dbReference>
<dbReference type="Pfam" id="PF00977">
    <property type="entry name" value="His_biosynth"/>
    <property type="match status" value="1"/>
</dbReference>
<evidence type="ECO:0000256" key="10">
    <source>
        <dbReference type="ARBA" id="ARBA00023235"/>
    </source>
</evidence>
<feature type="active site" description="Proton acceptor" evidence="12">
    <location>
        <position position="10"/>
    </location>
</feature>
<evidence type="ECO:0000256" key="7">
    <source>
        <dbReference type="ARBA" id="ARBA00022490"/>
    </source>
</evidence>
<dbReference type="InterPro" id="IPR044524">
    <property type="entry name" value="Isoase_HisA-like"/>
</dbReference>
<dbReference type="NCBIfam" id="NF010112">
    <property type="entry name" value="PRK13585.1"/>
    <property type="match status" value="1"/>
</dbReference>
<evidence type="ECO:0000256" key="12">
    <source>
        <dbReference type="HAMAP-Rule" id="MF_01014"/>
    </source>
</evidence>
<dbReference type="InterPro" id="IPR006062">
    <property type="entry name" value="His_biosynth"/>
</dbReference>
<reference evidence="15" key="1">
    <citation type="submission" date="2021-10" db="EMBL/GenBank/DDBJ databases">
        <authorList>
            <person name="Criscuolo A."/>
        </authorList>
    </citation>
    <scope>NUCLEOTIDE SEQUENCE</scope>
    <source>
        <strain evidence="15">CIP111885</strain>
    </source>
</reference>
<sequence length="243" mass="26403">MNFSIYPAIDMRNGKCVRLLQGDYDKETVYSDSPFDMAKQFAESGAKWIHMVDLDGAKGGKRINDSFVIQVAKELDINVQIGGGIRSESDVIHYLEHGIKRVIIGSMAVEKPSFAIEMIKKYGKHIAVGIDAKDGYVATHGWLNTSEVKAVDLGKRFAYAGVDSLIFTDIAKDGMLSGPNLEALAEMAKETGKQVIASGGVSHLADLFALKALSDQGVTGVIVGKALYERKFTLEEALKEVKS</sequence>
<keyword evidence="10 12" id="KW-0413">Isomerase</keyword>
<dbReference type="AlphaFoldDB" id="A0A9C7G960"/>
<comment type="similarity">
    <text evidence="4 12 13">Belongs to the HisA/HisF family.</text>
</comment>
<dbReference type="PANTHER" id="PTHR43090">
    <property type="entry name" value="1-(5-PHOSPHORIBOSYL)-5-[(5-PHOSPHORIBOSYLAMINO)METHYLIDENEAMINO] IMIDAZOLE-4-CARBOXAMIDE ISOMERASE"/>
    <property type="match status" value="1"/>
</dbReference>
<comment type="subcellular location">
    <subcellularLocation>
        <location evidence="2 12 14">Cytoplasm</location>
    </subcellularLocation>
</comment>
<evidence type="ECO:0000256" key="5">
    <source>
        <dbReference type="ARBA" id="ARBA00012550"/>
    </source>
</evidence>
<dbReference type="Gene3D" id="3.20.20.70">
    <property type="entry name" value="Aldolase class I"/>
    <property type="match status" value="1"/>
</dbReference>
<evidence type="ECO:0000256" key="13">
    <source>
        <dbReference type="RuleBase" id="RU003657"/>
    </source>
</evidence>
<dbReference type="SUPFAM" id="SSF51366">
    <property type="entry name" value="Ribulose-phoshate binding barrel"/>
    <property type="match status" value="1"/>
</dbReference>
<evidence type="ECO:0000256" key="6">
    <source>
        <dbReference type="ARBA" id="ARBA00018464"/>
    </source>
</evidence>
<organism evidence="15 16">
    <name type="scientific">Pseudoneobacillus rhizosphaerae</name>
    <dbReference type="NCBI Taxonomy" id="2880968"/>
    <lineage>
        <taxon>Bacteria</taxon>
        <taxon>Bacillati</taxon>
        <taxon>Bacillota</taxon>
        <taxon>Bacilli</taxon>
        <taxon>Bacillales</taxon>
        <taxon>Bacillaceae</taxon>
        <taxon>Pseudoneobacillus</taxon>
    </lineage>
</organism>
<dbReference type="RefSeq" id="WP_230496459.1">
    <property type="nucleotide sequence ID" value="NZ_CAKJTG010000009.1"/>
</dbReference>
<keyword evidence="16" id="KW-1185">Reference proteome</keyword>
<evidence type="ECO:0000313" key="16">
    <source>
        <dbReference type="Proteomes" id="UP000789845"/>
    </source>
</evidence>
<proteinExistence type="inferred from homology"/>
<dbReference type="GO" id="GO:0000105">
    <property type="term" value="P:L-histidine biosynthetic process"/>
    <property type="evidence" value="ECO:0007669"/>
    <property type="project" value="UniProtKB-UniRule"/>
</dbReference>
<keyword evidence="9 12" id="KW-0368">Histidine biosynthesis</keyword>
<feature type="active site" description="Proton donor" evidence="12">
    <location>
        <position position="131"/>
    </location>
</feature>
<dbReference type="InterPro" id="IPR011060">
    <property type="entry name" value="RibuloseP-bd_barrel"/>
</dbReference>
<dbReference type="PANTHER" id="PTHR43090:SF2">
    <property type="entry name" value="1-(5-PHOSPHORIBOSYL)-5-[(5-PHOSPHORIBOSYLAMINO)METHYLIDENEAMINO] IMIDAZOLE-4-CARBOXAMIDE ISOMERASE"/>
    <property type="match status" value="1"/>
</dbReference>
<keyword evidence="7 12" id="KW-0963">Cytoplasm</keyword>
<name>A0A9C7G960_9BACI</name>
<evidence type="ECO:0000256" key="2">
    <source>
        <dbReference type="ARBA" id="ARBA00004496"/>
    </source>
</evidence>
<evidence type="ECO:0000256" key="11">
    <source>
        <dbReference type="ARBA" id="ARBA00030547"/>
    </source>
</evidence>
<evidence type="ECO:0000256" key="8">
    <source>
        <dbReference type="ARBA" id="ARBA00022605"/>
    </source>
</evidence>
<dbReference type="InterPro" id="IPR023016">
    <property type="entry name" value="HisA/PriA"/>
</dbReference>